<dbReference type="EMBL" id="JACBZN010000001">
    <property type="protein sequence ID" value="NYI37926.1"/>
    <property type="molecule type" value="Genomic_DNA"/>
</dbReference>
<dbReference type="EMBL" id="JACWMT010000002">
    <property type="protein sequence ID" value="MBD1270539.1"/>
    <property type="molecule type" value="Genomic_DNA"/>
</dbReference>
<evidence type="ECO:0000313" key="10">
    <source>
        <dbReference type="Proteomes" id="UP000659061"/>
    </source>
</evidence>
<dbReference type="Proteomes" id="UP000659061">
    <property type="component" value="Unassembled WGS sequence"/>
</dbReference>
<dbReference type="GO" id="GO:0042398">
    <property type="term" value="P:modified amino acid biosynthetic process"/>
    <property type="evidence" value="ECO:0007669"/>
    <property type="project" value="InterPro"/>
</dbReference>
<dbReference type="InterPro" id="IPR006336">
    <property type="entry name" value="GCS2"/>
</dbReference>
<comment type="catalytic activity">
    <reaction evidence="4 5">
        <text>L-cysteine + L-glutamate + ATP = gamma-L-glutamyl-L-cysteine + ADP + phosphate + H(+)</text>
        <dbReference type="Rhea" id="RHEA:13285"/>
        <dbReference type="ChEBI" id="CHEBI:15378"/>
        <dbReference type="ChEBI" id="CHEBI:29985"/>
        <dbReference type="ChEBI" id="CHEBI:30616"/>
        <dbReference type="ChEBI" id="CHEBI:35235"/>
        <dbReference type="ChEBI" id="CHEBI:43474"/>
        <dbReference type="ChEBI" id="CHEBI:58173"/>
        <dbReference type="ChEBI" id="CHEBI:456216"/>
        <dbReference type="EC" id="6.3.2.2"/>
    </reaction>
</comment>
<dbReference type="InterPro" id="IPR011793">
    <property type="entry name" value="YbdK"/>
</dbReference>
<organism evidence="6 10">
    <name type="scientific">Aeromicrobium tamlense</name>
    <dbReference type="NCBI Taxonomy" id="375541"/>
    <lineage>
        <taxon>Bacteria</taxon>
        <taxon>Bacillati</taxon>
        <taxon>Actinomycetota</taxon>
        <taxon>Actinomycetes</taxon>
        <taxon>Propionibacteriales</taxon>
        <taxon>Nocardioidaceae</taxon>
        <taxon>Aeromicrobium</taxon>
    </lineage>
</organism>
<reference evidence="8 9" key="1">
    <citation type="submission" date="2020-07" db="EMBL/GenBank/DDBJ databases">
        <title>Sequencing the genomes of 1000 actinobacteria strains.</title>
        <authorList>
            <person name="Klenk H.-P."/>
        </authorList>
    </citation>
    <scope>NUCLEOTIDE SEQUENCE [LARGE SCALE GENOMIC DNA]</scope>
    <source>
        <strain evidence="8 9">DSM 19087</strain>
    </source>
</reference>
<dbReference type="SUPFAM" id="SSF55931">
    <property type="entry name" value="Glutamine synthetase/guanido kinase"/>
    <property type="match status" value="1"/>
</dbReference>
<evidence type="ECO:0000256" key="5">
    <source>
        <dbReference type="HAMAP-Rule" id="MF_01609"/>
    </source>
</evidence>
<dbReference type="Gene3D" id="3.30.590.20">
    <property type="match status" value="1"/>
</dbReference>
<keyword evidence="9" id="KW-1185">Reference proteome</keyword>
<dbReference type="RefSeq" id="WP_179424384.1">
    <property type="nucleotide sequence ID" value="NZ_BAAAMP010000001.1"/>
</dbReference>
<keyword evidence="1 5" id="KW-0436">Ligase</keyword>
<accession>A0A8I0FU64</accession>
<protein>
    <recommendedName>
        <fullName evidence="5">Putative glutamate--cysteine ligase 2</fullName>
        <ecNumber evidence="5">6.3.2.2</ecNumber>
    </recommendedName>
    <alternativeName>
        <fullName evidence="5">Gamma-glutamylcysteine synthetase 2</fullName>
        <shortName evidence="5">GCS 2</shortName>
        <shortName evidence="5">Gamma-GCS 2</shortName>
    </alternativeName>
</protein>
<evidence type="ECO:0000256" key="3">
    <source>
        <dbReference type="ARBA" id="ARBA00022840"/>
    </source>
</evidence>
<keyword evidence="3 5" id="KW-0067">ATP-binding</keyword>
<dbReference type="GO" id="GO:0005524">
    <property type="term" value="F:ATP binding"/>
    <property type="evidence" value="ECO:0007669"/>
    <property type="project" value="UniProtKB-KW"/>
</dbReference>
<evidence type="ECO:0000256" key="4">
    <source>
        <dbReference type="ARBA" id="ARBA00048819"/>
    </source>
</evidence>
<dbReference type="Proteomes" id="UP000587211">
    <property type="component" value="Unassembled WGS sequence"/>
</dbReference>
<gene>
    <name evidence="8" type="ORF">BJ975_001301</name>
    <name evidence="6" type="ORF">IDH50_09880</name>
    <name evidence="7" type="ORF">IDH50_13880</name>
</gene>
<keyword evidence="2 5" id="KW-0547">Nucleotide-binding</keyword>
<comment type="function">
    <text evidence="5">ATP-dependent carboxylate-amine ligase which exhibits weak glutamate--cysteine ligase activity.</text>
</comment>
<dbReference type="AlphaFoldDB" id="A0A8I0FU64"/>
<evidence type="ECO:0000313" key="9">
    <source>
        <dbReference type="Proteomes" id="UP000587211"/>
    </source>
</evidence>
<dbReference type="InterPro" id="IPR014746">
    <property type="entry name" value="Gln_synth/guanido_kin_cat_dom"/>
</dbReference>
<dbReference type="Pfam" id="PF04107">
    <property type="entry name" value="GCS2"/>
    <property type="match status" value="1"/>
</dbReference>
<evidence type="ECO:0000313" key="8">
    <source>
        <dbReference type="EMBL" id="NYI37926.1"/>
    </source>
</evidence>
<comment type="similarity">
    <text evidence="5">Belongs to the glutamate--cysteine ligase type 2 family. YbdK subfamily.</text>
</comment>
<dbReference type="GO" id="GO:0004357">
    <property type="term" value="F:glutamate-cysteine ligase activity"/>
    <property type="evidence" value="ECO:0007669"/>
    <property type="project" value="UniProtKB-EC"/>
</dbReference>
<dbReference type="PANTHER" id="PTHR36510:SF1">
    <property type="entry name" value="GLUTAMATE--CYSTEINE LIGASE 2-RELATED"/>
    <property type="match status" value="1"/>
</dbReference>
<dbReference type="PANTHER" id="PTHR36510">
    <property type="entry name" value="GLUTAMATE--CYSTEINE LIGASE 2-RELATED"/>
    <property type="match status" value="1"/>
</dbReference>
<dbReference type="InterPro" id="IPR050141">
    <property type="entry name" value="GCL_type2/YbdK_subfam"/>
</dbReference>
<dbReference type="HAMAP" id="MF_01609">
    <property type="entry name" value="Glu_cys_ligase_2"/>
    <property type="match status" value="1"/>
</dbReference>
<dbReference type="NCBIfam" id="TIGR02050">
    <property type="entry name" value="gshA_cyan_rel"/>
    <property type="match status" value="1"/>
</dbReference>
<evidence type="ECO:0000313" key="7">
    <source>
        <dbReference type="EMBL" id="MBD1271329.1"/>
    </source>
</evidence>
<evidence type="ECO:0000256" key="1">
    <source>
        <dbReference type="ARBA" id="ARBA00022598"/>
    </source>
</evidence>
<comment type="caution">
    <text evidence="6">The sequence shown here is derived from an EMBL/GenBank/DDBJ whole genome shotgun (WGS) entry which is preliminary data.</text>
</comment>
<sequence>MLTVGVEEEFLLLDPEGAVRPVADDVIRAIGDPRVKPELMSFQVETNSGVWTDLADLDRELRDLRSRVAGACRDLGVRLVAAGSPPMDDPGAELVTDAPRYRGLAERFPEATAAAGTCACQVHVGLPDRDLAVQVLARLRTWLPTLFALGTNSPVTSGRDSGWQSTRYARQLLWPTFAPPEPWADAAAYDAAVQELVDRGAALDARSVYFLARLSPRYPTIEIRIADTCLETADAVLLAGICRALVTVLMADVEQGRPAVKVSGTALRTALLAVAVDGRPPSSGPDEVTRAVVAARLLRTILPGTADCYEADVLLCGLERVHREGTGADRQRRLLTTHREPRVFVDVLASATAGEEAP</sequence>
<dbReference type="EMBL" id="JACWMT010000003">
    <property type="protein sequence ID" value="MBD1271329.1"/>
    <property type="molecule type" value="Genomic_DNA"/>
</dbReference>
<reference evidence="6" key="2">
    <citation type="submission" date="2020-09" db="EMBL/GenBank/DDBJ databases">
        <title>Novel species in genus Aeromicrobium.</title>
        <authorList>
            <person name="Zhang G."/>
        </authorList>
    </citation>
    <scope>NUCLEOTIDE SEQUENCE</scope>
    <source>
        <strain evidence="6">SSW1-57</strain>
    </source>
</reference>
<evidence type="ECO:0000313" key="6">
    <source>
        <dbReference type="EMBL" id="MBD1270539.1"/>
    </source>
</evidence>
<name>A0A8I0FU64_9ACTN</name>
<dbReference type="EC" id="6.3.2.2" evidence="5"/>
<evidence type="ECO:0000256" key="2">
    <source>
        <dbReference type="ARBA" id="ARBA00022741"/>
    </source>
</evidence>
<proteinExistence type="inferred from homology"/>